<dbReference type="AlphaFoldDB" id="A0A166S1E8"/>
<name>A0A166S1E8_9AGAM</name>
<evidence type="ECO:0000313" key="2">
    <source>
        <dbReference type="EMBL" id="KZP28909.1"/>
    </source>
</evidence>
<proteinExistence type="predicted"/>
<evidence type="ECO:0000256" key="1">
    <source>
        <dbReference type="SAM" id="Phobius"/>
    </source>
</evidence>
<organism evidence="2">
    <name type="scientific">Athelia psychrophila</name>
    <dbReference type="NCBI Taxonomy" id="1759441"/>
    <lineage>
        <taxon>Eukaryota</taxon>
        <taxon>Fungi</taxon>
        <taxon>Dikarya</taxon>
        <taxon>Basidiomycota</taxon>
        <taxon>Agaricomycotina</taxon>
        <taxon>Agaricomycetes</taxon>
        <taxon>Agaricomycetidae</taxon>
        <taxon>Atheliales</taxon>
        <taxon>Atheliaceae</taxon>
        <taxon>Athelia</taxon>
    </lineage>
</organism>
<protein>
    <submittedName>
        <fullName evidence="2">Uncharacterized protein</fullName>
    </submittedName>
</protein>
<keyword evidence="1" id="KW-1133">Transmembrane helix</keyword>
<sequence>MIARSSEHMCANNRISENQIGIVGLMKTSFSLFIRITSRNSRAALSTKGSATSTGFEQSELSGCGSESSIAWWLSRIITLDKRDRSPESTIFWMQDGRGSSRAFAREATGRGQPESEVKFGGRVQVAFKYVTPVEGFGLNAHHVNHPEIDLFQPFLLSTTTFSAIFYNSSTAGRFREEYGFGAVSERNMDRKSETSCWAAQVSNAPPSDRLAESITVIICWGDFYNIGATGETIQLTAFLDLMWGNRWSDLHKVQTCQAADNPLDFSRCESPSLGSTRCSMQSACEYTGIYHTLISTLSKARRSEEALSMSVTILMVTIYLMYTGLSPVLARTRRMISGMLKVDIVHLCQFKTDALLAGQGRTDDVLPSGNGRQHGCWCSTSALPYA</sequence>
<keyword evidence="1" id="KW-0472">Membrane</keyword>
<keyword evidence="1" id="KW-0812">Transmembrane</keyword>
<accession>A0A166S1E8</accession>
<reference evidence="2" key="1">
    <citation type="journal article" date="2016" name="Mol. Biol. Evol.">
        <title>Comparative Genomics of Early-Diverging Mushroom-Forming Fungi Provides Insights into the Origins of Lignocellulose Decay Capabilities.</title>
        <authorList>
            <person name="Nagy L.G."/>
            <person name="Riley R."/>
            <person name="Tritt A."/>
            <person name="Adam C."/>
            <person name="Daum C."/>
            <person name="Floudas D."/>
            <person name="Sun H."/>
            <person name="Yadav J.S."/>
            <person name="Pangilinan J."/>
            <person name="Larsson K.H."/>
            <person name="Matsuura K."/>
            <person name="Barry K."/>
            <person name="Labutti K."/>
            <person name="Kuo R."/>
            <person name="Ohm R.A."/>
            <person name="Bhattacharya S.S."/>
            <person name="Shirouzu T."/>
            <person name="Yoshinaga Y."/>
            <person name="Martin F.M."/>
            <person name="Grigoriev I.V."/>
            <person name="Hibbett D.S."/>
        </authorList>
    </citation>
    <scope>NUCLEOTIDE SEQUENCE [LARGE SCALE GENOMIC DNA]</scope>
    <source>
        <strain evidence="2">CBS 109695</strain>
    </source>
</reference>
<dbReference type="EMBL" id="KV417501">
    <property type="protein sequence ID" value="KZP28909.1"/>
    <property type="molecule type" value="Genomic_DNA"/>
</dbReference>
<gene>
    <name evidence="2" type="ORF">FIBSPDRAFT_927308</name>
</gene>
<feature type="transmembrane region" description="Helical" evidence="1">
    <location>
        <begin position="307"/>
        <end position="331"/>
    </location>
</feature>